<keyword evidence="5" id="KW-0808">Transferase</keyword>
<comment type="caution">
    <text evidence="15">The sequence shown here is derived from an EMBL/GenBank/DDBJ whole genome shotgun (WGS) entry which is preliminary data.</text>
</comment>
<dbReference type="SUPFAM" id="SSF55604">
    <property type="entry name" value="Glucose permease domain IIB"/>
    <property type="match status" value="1"/>
</dbReference>
<dbReference type="RefSeq" id="WP_134167889.1">
    <property type="nucleotide sequence ID" value="NZ_SODD01000003.1"/>
</dbReference>
<keyword evidence="3" id="KW-1003">Cell membrane</keyword>
<dbReference type="Gene3D" id="3.30.1360.60">
    <property type="entry name" value="Glucose permease domain IIB"/>
    <property type="match status" value="1"/>
</dbReference>
<dbReference type="InterPro" id="IPR003352">
    <property type="entry name" value="PTS_EIIC"/>
</dbReference>
<name>A0A4R8A5E4_9FIRM</name>
<dbReference type="CDD" id="cd00212">
    <property type="entry name" value="PTS_IIB_glc"/>
    <property type="match status" value="1"/>
</dbReference>
<dbReference type="GO" id="GO:0015771">
    <property type="term" value="P:trehalose transport"/>
    <property type="evidence" value="ECO:0007669"/>
    <property type="project" value="TreeGrafter"/>
</dbReference>
<keyword evidence="10 12" id="KW-0472">Membrane</keyword>
<evidence type="ECO:0000256" key="12">
    <source>
        <dbReference type="SAM" id="Phobius"/>
    </source>
</evidence>
<feature type="transmembrane region" description="Helical" evidence="12">
    <location>
        <begin position="360"/>
        <end position="391"/>
    </location>
</feature>
<feature type="transmembrane region" description="Helical" evidence="12">
    <location>
        <begin position="175"/>
        <end position="208"/>
    </location>
</feature>
<evidence type="ECO:0000256" key="9">
    <source>
        <dbReference type="ARBA" id="ARBA00022989"/>
    </source>
</evidence>
<dbReference type="GO" id="GO:0009401">
    <property type="term" value="P:phosphoenolpyruvate-dependent sugar phosphotransferase system"/>
    <property type="evidence" value="ECO:0007669"/>
    <property type="project" value="UniProtKB-KW"/>
</dbReference>
<dbReference type="GO" id="GO:0016301">
    <property type="term" value="F:kinase activity"/>
    <property type="evidence" value="ECO:0007669"/>
    <property type="project" value="UniProtKB-KW"/>
</dbReference>
<evidence type="ECO:0000256" key="4">
    <source>
        <dbReference type="ARBA" id="ARBA00022597"/>
    </source>
</evidence>
<evidence type="ECO:0000256" key="3">
    <source>
        <dbReference type="ARBA" id="ARBA00022475"/>
    </source>
</evidence>
<keyword evidence="4" id="KW-0762">Sugar transport</keyword>
<feature type="transmembrane region" description="Helical" evidence="12">
    <location>
        <begin position="320"/>
        <end position="340"/>
    </location>
</feature>
<dbReference type="PROSITE" id="PS01035">
    <property type="entry name" value="PTS_EIIB_TYPE_1_CYS"/>
    <property type="match status" value="1"/>
</dbReference>
<organism evidence="15 16">
    <name type="scientific">Breznakia blatticola</name>
    <dbReference type="NCBI Taxonomy" id="1754012"/>
    <lineage>
        <taxon>Bacteria</taxon>
        <taxon>Bacillati</taxon>
        <taxon>Bacillota</taxon>
        <taxon>Erysipelotrichia</taxon>
        <taxon>Erysipelotrichales</taxon>
        <taxon>Erysipelotrichaceae</taxon>
        <taxon>Breznakia</taxon>
    </lineage>
</organism>
<feature type="active site" description="Phosphocysteine intermediate; for EIIB activity" evidence="11">
    <location>
        <position position="97"/>
    </location>
</feature>
<feature type="transmembrane region" description="Helical" evidence="12">
    <location>
        <begin position="502"/>
        <end position="524"/>
    </location>
</feature>
<evidence type="ECO:0000256" key="2">
    <source>
        <dbReference type="ARBA" id="ARBA00022448"/>
    </source>
</evidence>
<dbReference type="InterPro" id="IPR018113">
    <property type="entry name" value="PTrfase_EIIB_Cys"/>
</dbReference>
<evidence type="ECO:0000259" key="14">
    <source>
        <dbReference type="PROSITE" id="PS51103"/>
    </source>
</evidence>
<dbReference type="InterPro" id="IPR050558">
    <property type="entry name" value="PTS_Sugar-Specific_Components"/>
</dbReference>
<dbReference type="PANTHER" id="PTHR30175">
    <property type="entry name" value="PHOSPHOTRANSFERASE SYSTEM TRANSPORT PROTEIN"/>
    <property type="match status" value="1"/>
</dbReference>
<evidence type="ECO:0000256" key="6">
    <source>
        <dbReference type="ARBA" id="ARBA00022683"/>
    </source>
</evidence>
<evidence type="ECO:0000256" key="8">
    <source>
        <dbReference type="ARBA" id="ARBA00022777"/>
    </source>
</evidence>
<dbReference type="GO" id="GO:0005886">
    <property type="term" value="C:plasma membrane"/>
    <property type="evidence" value="ECO:0007669"/>
    <property type="project" value="UniProtKB-SubCell"/>
</dbReference>
<feature type="domain" description="PTS EIIB type-1" evidence="13">
    <location>
        <begin position="75"/>
        <end position="157"/>
    </location>
</feature>
<dbReference type="InterPro" id="IPR001996">
    <property type="entry name" value="PTS_IIB_1"/>
</dbReference>
<evidence type="ECO:0000256" key="10">
    <source>
        <dbReference type="ARBA" id="ARBA00023136"/>
    </source>
</evidence>
<keyword evidence="9 12" id="KW-1133">Transmembrane helix</keyword>
<dbReference type="PROSITE" id="PS51098">
    <property type="entry name" value="PTS_EIIB_TYPE_1"/>
    <property type="match status" value="1"/>
</dbReference>
<dbReference type="PANTHER" id="PTHR30175:SF1">
    <property type="entry name" value="PTS SYSTEM ARBUTIN-, CELLOBIOSE-, AND SALICIN-SPECIFIC EIIBC COMPONENT-RELATED"/>
    <property type="match status" value="1"/>
</dbReference>
<dbReference type="PROSITE" id="PS51103">
    <property type="entry name" value="PTS_EIIC_TYPE_1"/>
    <property type="match status" value="1"/>
</dbReference>
<feature type="transmembrane region" description="Helical" evidence="12">
    <location>
        <begin position="220"/>
        <end position="242"/>
    </location>
</feature>
<keyword evidence="2" id="KW-0813">Transport</keyword>
<evidence type="ECO:0000313" key="16">
    <source>
        <dbReference type="Proteomes" id="UP000294743"/>
    </source>
</evidence>
<dbReference type="FunFam" id="3.30.1360.60:FF:000001">
    <property type="entry name" value="PTS system glucose-specific IIBC component PtsG"/>
    <property type="match status" value="1"/>
</dbReference>
<dbReference type="AlphaFoldDB" id="A0A4R8A5E4"/>
<protein>
    <submittedName>
        <fullName evidence="15">PTS system beta-glucoside-specific IIB component (Glc family) /PTS system beta-glucoside-specific IIC component (Glc family)</fullName>
    </submittedName>
</protein>
<gene>
    <name evidence="15" type="ORF">EDD63_10386</name>
</gene>
<feature type="transmembrane region" description="Helical" evidence="12">
    <location>
        <begin position="249"/>
        <end position="269"/>
    </location>
</feature>
<keyword evidence="6" id="KW-0598">Phosphotransferase system</keyword>
<evidence type="ECO:0000259" key="13">
    <source>
        <dbReference type="PROSITE" id="PS51098"/>
    </source>
</evidence>
<proteinExistence type="predicted"/>
<evidence type="ECO:0000256" key="7">
    <source>
        <dbReference type="ARBA" id="ARBA00022692"/>
    </source>
</evidence>
<evidence type="ECO:0000256" key="1">
    <source>
        <dbReference type="ARBA" id="ARBA00004651"/>
    </source>
</evidence>
<keyword evidence="16" id="KW-1185">Reference proteome</keyword>
<evidence type="ECO:0000313" key="15">
    <source>
        <dbReference type="EMBL" id="TDW25799.1"/>
    </source>
</evidence>
<dbReference type="GO" id="GO:0008982">
    <property type="term" value="F:protein-N(PI)-phosphohistidine-sugar phosphotransferase activity"/>
    <property type="evidence" value="ECO:0007669"/>
    <property type="project" value="InterPro"/>
</dbReference>
<keyword evidence="8" id="KW-0418">Kinase</keyword>
<dbReference type="Pfam" id="PF00367">
    <property type="entry name" value="PTS_EIIB"/>
    <property type="match status" value="1"/>
</dbReference>
<feature type="domain" description="PTS EIIC type-1" evidence="14">
    <location>
        <begin position="180"/>
        <end position="530"/>
    </location>
</feature>
<evidence type="ECO:0000256" key="5">
    <source>
        <dbReference type="ARBA" id="ARBA00022679"/>
    </source>
</evidence>
<dbReference type="GO" id="GO:0090589">
    <property type="term" value="F:protein-phosphocysteine-trehalose phosphotransferase system transporter activity"/>
    <property type="evidence" value="ECO:0007669"/>
    <property type="project" value="TreeGrafter"/>
</dbReference>
<dbReference type="EMBL" id="SODD01000003">
    <property type="protein sequence ID" value="TDW25799.1"/>
    <property type="molecule type" value="Genomic_DNA"/>
</dbReference>
<comment type="subcellular location">
    <subcellularLocation>
        <location evidence="1">Cell membrane</location>
        <topology evidence="1">Multi-pass membrane protein</topology>
    </subcellularLocation>
</comment>
<feature type="transmembrane region" description="Helical" evidence="12">
    <location>
        <begin position="459"/>
        <end position="482"/>
    </location>
</feature>
<dbReference type="InterPro" id="IPR013013">
    <property type="entry name" value="PTS_EIIC_1"/>
</dbReference>
<evidence type="ECO:0000256" key="11">
    <source>
        <dbReference type="PROSITE-ProRule" id="PRU00421"/>
    </source>
</evidence>
<sequence length="530" mass="58321">MKIELIELLGGKENIIKSEKKDELLHVFIKDAGLVNSLKIKEMITIESVQMKRNRVIISFNTKKSEEKNMSKNYSELADKIITLVGGKENVNYFTHCVTRLRFTIKNKSLVSDEEIKTINEVIGVNWSGNQLQVIVGPFVSEVYDAICRSYDFKKEDMIEEVNDAKKKSGVKEKFLDFTATISACLYPMINVFVAAGLLKVLLILLLYTPLITETSSTYLVLSFAADAAFYFMPIYVGAAAAKRFNSNIYIAMFLCAMLISPTFITYVTSGTELSLFGLPVYAGSYASTLFPSIMAVFVMSHVERFIEKHSPAIIKDISVPFLTILVMIPLTLCVLAPLGSVLGTYLSDFIMWLYDKTGIVAIVLFAFLYPIMVITGMHAAIVPVVFGLYATLGYEPFLWLCIVISNTNQGVATLVVSLKSKNRELKTNAMSSTVTAIVAGVTEPALFGVNLKLRTPLIAAMIGNAAGAIVLALTKVIAYQIVMGGVFFTVTGFVGENSMNVIFMIASVVVGAVVTAIITWITYNEKNEI</sequence>
<accession>A0A4R8A5E4</accession>
<dbReference type="OrthoDB" id="92465at2"/>
<dbReference type="InterPro" id="IPR036878">
    <property type="entry name" value="Glu_permease_IIB"/>
</dbReference>
<dbReference type="Pfam" id="PF02378">
    <property type="entry name" value="PTS_EIIC"/>
    <property type="match status" value="1"/>
</dbReference>
<reference evidence="15 16" key="1">
    <citation type="submission" date="2019-03" db="EMBL/GenBank/DDBJ databases">
        <title>Genomic Encyclopedia of Type Strains, Phase IV (KMG-IV): sequencing the most valuable type-strain genomes for metagenomic binning, comparative biology and taxonomic classification.</title>
        <authorList>
            <person name="Goeker M."/>
        </authorList>
    </citation>
    <scope>NUCLEOTIDE SEQUENCE [LARGE SCALE GENOMIC DNA]</scope>
    <source>
        <strain evidence="15 16">DSM 28867</strain>
    </source>
</reference>
<feature type="transmembrane region" description="Helical" evidence="12">
    <location>
        <begin position="398"/>
        <end position="419"/>
    </location>
</feature>
<feature type="transmembrane region" description="Helical" evidence="12">
    <location>
        <begin position="281"/>
        <end position="299"/>
    </location>
</feature>
<dbReference type="Proteomes" id="UP000294743">
    <property type="component" value="Unassembled WGS sequence"/>
</dbReference>
<keyword evidence="7 12" id="KW-0812">Transmembrane</keyword>